<dbReference type="EMBL" id="BMFQ01000004">
    <property type="protein sequence ID" value="GGG57192.1"/>
    <property type="molecule type" value="Genomic_DNA"/>
</dbReference>
<sequence>MKIIKFYGFTLIFLVSIITGCGQDNPCSEIINNNSGNQIDAPASPNKVITTPKNHKVLLVKDNVKVIEVIHSTGKVKIVFIVDDQVCYTFWKPNIF</sequence>
<gene>
    <name evidence="1" type="ORF">GCM10010976_30040</name>
</gene>
<accession>A0A917GUZ8</accession>
<dbReference type="Proteomes" id="UP000625976">
    <property type="component" value="Unassembled WGS sequence"/>
</dbReference>
<proteinExistence type="predicted"/>
<reference evidence="1" key="2">
    <citation type="submission" date="2020-09" db="EMBL/GenBank/DDBJ databases">
        <authorList>
            <person name="Sun Q."/>
            <person name="Zhou Y."/>
        </authorList>
    </citation>
    <scope>NUCLEOTIDE SEQUENCE</scope>
    <source>
        <strain evidence="1">CGMCC 1.12751</strain>
    </source>
</reference>
<name>A0A917GUZ8_9FLAO</name>
<dbReference type="RefSeq" id="WP_188466355.1">
    <property type="nucleotide sequence ID" value="NZ_BMFQ01000004.1"/>
</dbReference>
<evidence type="ECO:0000313" key="1">
    <source>
        <dbReference type="EMBL" id="GGG57192.1"/>
    </source>
</evidence>
<keyword evidence="2" id="KW-1185">Reference proteome</keyword>
<protein>
    <submittedName>
        <fullName evidence="1">Uncharacterized protein</fullName>
    </submittedName>
</protein>
<comment type="caution">
    <text evidence="1">The sequence shown here is derived from an EMBL/GenBank/DDBJ whole genome shotgun (WGS) entry which is preliminary data.</text>
</comment>
<reference evidence="1" key="1">
    <citation type="journal article" date="2014" name="Int. J. Syst. Evol. Microbiol.">
        <title>Complete genome sequence of Corynebacterium casei LMG S-19264T (=DSM 44701T), isolated from a smear-ripened cheese.</title>
        <authorList>
            <consortium name="US DOE Joint Genome Institute (JGI-PGF)"/>
            <person name="Walter F."/>
            <person name="Albersmeier A."/>
            <person name="Kalinowski J."/>
            <person name="Ruckert C."/>
        </authorList>
    </citation>
    <scope>NUCLEOTIDE SEQUENCE</scope>
    <source>
        <strain evidence="1">CGMCC 1.12751</strain>
    </source>
</reference>
<dbReference type="PROSITE" id="PS51257">
    <property type="entry name" value="PROKAR_LIPOPROTEIN"/>
    <property type="match status" value="1"/>
</dbReference>
<dbReference type="AlphaFoldDB" id="A0A917GUZ8"/>
<organism evidence="1 2">
    <name type="scientific">Bizionia arctica</name>
    <dbReference type="NCBI Taxonomy" id="1495645"/>
    <lineage>
        <taxon>Bacteria</taxon>
        <taxon>Pseudomonadati</taxon>
        <taxon>Bacteroidota</taxon>
        <taxon>Flavobacteriia</taxon>
        <taxon>Flavobacteriales</taxon>
        <taxon>Flavobacteriaceae</taxon>
        <taxon>Bizionia</taxon>
    </lineage>
</organism>
<evidence type="ECO:0000313" key="2">
    <source>
        <dbReference type="Proteomes" id="UP000625976"/>
    </source>
</evidence>